<dbReference type="InterPro" id="IPR011051">
    <property type="entry name" value="RmlC_Cupin_sf"/>
</dbReference>
<feature type="domain" description="Cupin fold metalloprotein WbuC cupin" evidence="1">
    <location>
        <begin position="5"/>
        <end position="88"/>
    </location>
</feature>
<dbReference type="CDD" id="cd07005">
    <property type="entry name" value="cupin_WbuC-like"/>
    <property type="match status" value="1"/>
</dbReference>
<dbReference type="Gene3D" id="2.60.120.10">
    <property type="entry name" value="Jelly Rolls"/>
    <property type="match status" value="1"/>
</dbReference>
<comment type="caution">
    <text evidence="2">The sequence shown here is derived from an EMBL/GenBank/DDBJ whole genome shotgun (WGS) entry which is preliminary data.</text>
</comment>
<sequence>MIQFFDREMFSELKGRASNSERRRANLNIHQSYNDVVQRLFIAMMPDSYVRPHRHVQAHKWEFFMVLEGALDLLFFDDQGVVTDRVTLEPNRQCVGLEIPPNIWHATVCFEPVVFMEVKQGPYDVNEDKGFAPWAPEEGSMEVPEFLAKLKHTPTGTSILSE</sequence>
<accession>A0A6L9MV24</accession>
<dbReference type="InterPro" id="IPR046058">
    <property type="entry name" value="WbuC_cupin"/>
</dbReference>
<dbReference type="Proteomes" id="UP000478837">
    <property type="component" value="Unassembled WGS sequence"/>
</dbReference>
<dbReference type="InterPro" id="IPR027565">
    <property type="entry name" value="Cupin_WbuC"/>
</dbReference>
<organism evidence="2 3">
    <name type="scientific">Alteromonas hispanica</name>
    <dbReference type="NCBI Taxonomy" id="315421"/>
    <lineage>
        <taxon>Bacteria</taxon>
        <taxon>Pseudomonadati</taxon>
        <taxon>Pseudomonadota</taxon>
        <taxon>Gammaproteobacteria</taxon>
        <taxon>Alteromonadales</taxon>
        <taxon>Alteromonadaceae</taxon>
        <taxon>Alteromonas/Salinimonas group</taxon>
        <taxon>Alteromonas</taxon>
    </lineage>
</organism>
<dbReference type="EMBL" id="JAAAWP010000004">
    <property type="protein sequence ID" value="NDW21651.1"/>
    <property type="molecule type" value="Genomic_DNA"/>
</dbReference>
<evidence type="ECO:0000313" key="3">
    <source>
        <dbReference type="Proteomes" id="UP000478837"/>
    </source>
</evidence>
<dbReference type="InterPro" id="IPR014710">
    <property type="entry name" value="RmlC-like_jellyroll"/>
</dbReference>
<dbReference type="SUPFAM" id="SSF51182">
    <property type="entry name" value="RmlC-like cupins"/>
    <property type="match status" value="1"/>
</dbReference>
<proteinExistence type="predicted"/>
<dbReference type="RefSeq" id="WP_163111605.1">
    <property type="nucleotide sequence ID" value="NZ_JAAAWP010000004.1"/>
</dbReference>
<protein>
    <submittedName>
        <fullName evidence="2">Cupin fold metalloprotein, WbuC family</fullName>
    </submittedName>
</protein>
<evidence type="ECO:0000313" key="2">
    <source>
        <dbReference type="EMBL" id="NDW21651.1"/>
    </source>
</evidence>
<name>A0A6L9MV24_9ALTE</name>
<reference evidence="2 3" key="1">
    <citation type="submission" date="2020-01" db="EMBL/GenBank/DDBJ databases">
        <title>Genomes of bacteria type strains.</title>
        <authorList>
            <person name="Chen J."/>
            <person name="Zhu S."/>
            <person name="Yang J."/>
        </authorList>
    </citation>
    <scope>NUCLEOTIDE SEQUENCE [LARGE SCALE GENOMIC DNA]</scope>
    <source>
        <strain evidence="2 3">LMG 22958</strain>
    </source>
</reference>
<keyword evidence="3" id="KW-1185">Reference proteome</keyword>
<evidence type="ECO:0000259" key="1">
    <source>
        <dbReference type="Pfam" id="PF19480"/>
    </source>
</evidence>
<gene>
    <name evidence="2" type="ORF">GTW09_08990</name>
</gene>
<dbReference type="AlphaFoldDB" id="A0A6L9MV24"/>
<dbReference type="Pfam" id="PF19480">
    <property type="entry name" value="DUF6016"/>
    <property type="match status" value="1"/>
</dbReference>
<dbReference type="NCBIfam" id="TIGR04366">
    <property type="entry name" value="cupin_WbuC"/>
    <property type="match status" value="1"/>
</dbReference>